<sequence>MNAINWFEIPTTNFERACRFYETIFAVQLQQDSCGPDIRMAIWPHAGDAVSGCLIEMAEARPHKDGTRIYLNGGTDLSQVLNRVEAAGGSIVIPKTLIRPEIGYFAFFFDTEGNVIGLHSMG</sequence>
<keyword evidence="3" id="KW-1185">Reference proteome</keyword>
<evidence type="ECO:0000313" key="2">
    <source>
        <dbReference type="EMBL" id="MET7013267.1"/>
    </source>
</evidence>
<comment type="caution">
    <text evidence="2">The sequence shown here is derived from an EMBL/GenBank/DDBJ whole genome shotgun (WGS) entry which is preliminary data.</text>
</comment>
<dbReference type="PROSITE" id="PS51819">
    <property type="entry name" value="VOC"/>
    <property type="match status" value="1"/>
</dbReference>
<protein>
    <submittedName>
        <fullName evidence="2">VOC family protein</fullName>
    </submittedName>
</protein>
<gene>
    <name evidence="2" type="ORF">ABXR19_03635</name>
</gene>
<dbReference type="SUPFAM" id="SSF54593">
    <property type="entry name" value="Glyoxalase/Bleomycin resistance protein/Dihydroxybiphenyl dioxygenase"/>
    <property type="match status" value="1"/>
</dbReference>
<feature type="domain" description="VOC" evidence="1">
    <location>
        <begin position="3"/>
        <end position="121"/>
    </location>
</feature>
<dbReference type="Proteomes" id="UP001549691">
    <property type="component" value="Unassembled WGS sequence"/>
</dbReference>
<name>A0ABV2TH65_9RHOO</name>
<proteinExistence type="predicted"/>
<evidence type="ECO:0000313" key="3">
    <source>
        <dbReference type="Proteomes" id="UP001549691"/>
    </source>
</evidence>
<dbReference type="InterPro" id="IPR004360">
    <property type="entry name" value="Glyas_Fos-R_dOase_dom"/>
</dbReference>
<accession>A0ABV2TH65</accession>
<reference evidence="2 3" key="1">
    <citation type="submission" date="2024-07" db="EMBL/GenBank/DDBJ databases">
        <title>Uliginosibacterium flavum JJ3220;KACC:17644.</title>
        <authorList>
            <person name="Kim M.K."/>
        </authorList>
    </citation>
    <scope>NUCLEOTIDE SEQUENCE [LARGE SCALE GENOMIC DNA]</scope>
    <source>
        <strain evidence="2 3">KACC:17644</strain>
    </source>
</reference>
<evidence type="ECO:0000259" key="1">
    <source>
        <dbReference type="PROSITE" id="PS51819"/>
    </source>
</evidence>
<organism evidence="2 3">
    <name type="scientific">Uliginosibacterium flavum</name>
    <dbReference type="NCBI Taxonomy" id="1396831"/>
    <lineage>
        <taxon>Bacteria</taxon>
        <taxon>Pseudomonadati</taxon>
        <taxon>Pseudomonadota</taxon>
        <taxon>Betaproteobacteria</taxon>
        <taxon>Rhodocyclales</taxon>
        <taxon>Zoogloeaceae</taxon>
        <taxon>Uliginosibacterium</taxon>
    </lineage>
</organism>
<dbReference type="InterPro" id="IPR029068">
    <property type="entry name" value="Glyas_Bleomycin-R_OHBP_Dase"/>
</dbReference>
<dbReference type="EMBL" id="JBEWZI010000003">
    <property type="protein sequence ID" value="MET7013267.1"/>
    <property type="molecule type" value="Genomic_DNA"/>
</dbReference>
<dbReference type="Gene3D" id="3.10.180.10">
    <property type="entry name" value="2,3-Dihydroxybiphenyl 1,2-Dioxygenase, domain 1"/>
    <property type="match status" value="1"/>
</dbReference>
<dbReference type="InterPro" id="IPR052164">
    <property type="entry name" value="Anthracycline_SecMetBiosynth"/>
</dbReference>
<dbReference type="Pfam" id="PF00903">
    <property type="entry name" value="Glyoxalase"/>
    <property type="match status" value="1"/>
</dbReference>
<dbReference type="InterPro" id="IPR037523">
    <property type="entry name" value="VOC_core"/>
</dbReference>
<dbReference type="CDD" id="cd07247">
    <property type="entry name" value="SgaA_N_like"/>
    <property type="match status" value="1"/>
</dbReference>
<dbReference type="PANTHER" id="PTHR33993:SF2">
    <property type="entry name" value="VOC DOMAIN-CONTAINING PROTEIN"/>
    <property type="match status" value="1"/>
</dbReference>
<dbReference type="PANTHER" id="PTHR33993">
    <property type="entry name" value="GLYOXALASE-RELATED"/>
    <property type="match status" value="1"/>
</dbReference>
<dbReference type="RefSeq" id="WP_354599731.1">
    <property type="nucleotide sequence ID" value="NZ_JBEWZI010000003.1"/>
</dbReference>